<dbReference type="EMBL" id="JAVRIB010000004">
    <property type="protein sequence ID" value="MDT0634296.1"/>
    <property type="molecule type" value="Genomic_DNA"/>
</dbReference>
<dbReference type="Proteomes" id="UP001251857">
    <property type="component" value="Unassembled WGS sequence"/>
</dbReference>
<dbReference type="SMART" id="SM00332">
    <property type="entry name" value="PP2Cc"/>
    <property type="match status" value="1"/>
</dbReference>
<evidence type="ECO:0000259" key="1">
    <source>
        <dbReference type="SMART" id="SM00331"/>
    </source>
</evidence>
<dbReference type="Pfam" id="PF13672">
    <property type="entry name" value="PP2C_2"/>
    <property type="match status" value="1"/>
</dbReference>
<name>A0ABU3BYV5_9GAMM</name>
<feature type="domain" description="PPM-type phosphatase" evidence="1">
    <location>
        <begin position="2"/>
        <end position="221"/>
    </location>
</feature>
<dbReference type="RefSeq" id="WP_311652055.1">
    <property type="nucleotide sequence ID" value="NZ_JAVRIB010000004.1"/>
</dbReference>
<accession>A0ABU3BYV5</accession>
<dbReference type="InterPro" id="IPR036457">
    <property type="entry name" value="PPM-type-like_dom_sf"/>
</dbReference>
<evidence type="ECO:0000259" key="2">
    <source>
        <dbReference type="SMART" id="SM00332"/>
    </source>
</evidence>
<keyword evidence="4" id="KW-1185">Reference proteome</keyword>
<dbReference type="SMART" id="SM00331">
    <property type="entry name" value="PP2C_SIG"/>
    <property type="match status" value="1"/>
</dbReference>
<protein>
    <submittedName>
        <fullName evidence="3">Protein phosphatase 2C domain-containing protein</fullName>
    </submittedName>
</protein>
<gene>
    <name evidence="3" type="ORF">RM532_04935</name>
</gene>
<feature type="domain" description="PPM-type phosphatase" evidence="2">
    <location>
        <begin position="2"/>
        <end position="219"/>
    </location>
</feature>
<sequence length="223" mass="23342">MDIHGDQIQGARRQQEDSLAWTSLGDFQLAVVADGMGGHPGGDVASNAAIDSFVDYLRATSAERWQQPPAVLEAALRAADARLHVIERDDPALAGLGTTLAALLFAPDAVYRASVGDSLIYRLDGDRLARVNEVHGDGPMVSSCLGPALTRVDVAQLPPAKAPHPRYLIASDGIETLPESALAEAIGTAVSARAAVTDLLTRIDSTNAVAQDNVTVVAALPDY</sequence>
<comment type="caution">
    <text evidence="3">The sequence shown here is derived from an EMBL/GenBank/DDBJ whole genome shotgun (WGS) entry which is preliminary data.</text>
</comment>
<dbReference type="InterPro" id="IPR001932">
    <property type="entry name" value="PPM-type_phosphatase-like_dom"/>
</dbReference>
<reference evidence="3 4" key="1">
    <citation type="submission" date="2023-09" db="EMBL/GenBank/DDBJ databases">
        <authorList>
            <person name="Rey-Velasco X."/>
        </authorList>
    </citation>
    <scope>NUCLEOTIDE SEQUENCE [LARGE SCALE GENOMIC DNA]</scope>
    <source>
        <strain evidence="3 4">W335</strain>
    </source>
</reference>
<evidence type="ECO:0000313" key="3">
    <source>
        <dbReference type="EMBL" id="MDT0634296.1"/>
    </source>
</evidence>
<evidence type="ECO:0000313" key="4">
    <source>
        <dbReference type="Proteomes" id="UP001251857"/>
    </source>
</evidence>
<dbReference type="SUPFAM" id="SSF81606">
    <property type="entry name" value="PP2C-like"/>
    <property type="match status" value="1"/>
</dbReference>
<proteinExistence type="predicted"/>
<dbReference type="Gene3D" id="3.60.40.10">
    <property type="entry name" value="PPM-type phosphatase domain"/>
    <property type="match status" value="1"/>
</dbReference>
<organism evidence="3 4">
    <name type="scientific">Spectribacter hydrogenoxidans</name>
    <dbReference type="NCBI Taxonomy" id="3075608"/>
    <lineage>
        <taxon>Bacteria</taxon>
        <taxon>Pseudomonadati</taxon>
        <taxon>Pseudomonadota</taxon>
        <taxon>Gammaproteobacteria</taxon>
        <taxon>Salinisphaerales</taxon>
        <taxon>Salinisphaeraceae</taxon>
        <taxon>Spectribacter</taxon>
    </lineage>
</organism>